<dbReference type="InterPro" id="IPR009506">
    <property type="entry name" value="YjiS-like"/>
</dbReference>
<sequence>MHIPNRVSWSVVPDLASPIPLGRHAALLLCLARRLRLRAQQWYRAHTAEAELASMSDSMLADIGVSRCEVARFARRGRGE</sequence>
<accession>A0ABS1TWQ3</accession>
<dbReference type="Pfam" id="PF06568">
    <property type="entry name" value="YjiS-like"/>
    <property type="match status" value="1"/>
</dbReference>
<keyword evidence="3" id="KW-1185">Reference proteome</keyword>
<organism evidence="2 3">
    <name type="scientific">Belnapia arida</name>
    <dbReference type="NCBI Taxonomy" id="2804533"/>
    <lineage>
        <taxon>Bacteria</taxon>
        <taxon>Pseudomonadati</taxon>
        <taxon>Pseudomonadota</taxon>
        <taxon>Alphaproteobacteria</taxon>
        <taxon>Acetobacterales</taxon>
        <taxon>Roseomonadaceae</taxon>
        <taxon>Belnapia</taxon>
    </lineage>
</organism>
<evidence type="ECO:0000313" key="3">
    <source>
        <dbReference type="Proteomes" id="UP000660885"/>
    </source>
</evidence>
<proteinExistence type="predicted"/>
<dbReference type="RefSeq" id="WP_202830022.1">
    <property type="nucleotide sequence ID" value="NZ_JAETWB010000001.1"/>
</dbReference>
<gene>
    <name evidence="2" type="ORF">JMJ56_02515</name>
</gene>
<evidence type="ECO:0000259" key="1">
    <source>
        <dbReference type="Pfam" id="PF06568"/>
    </source>
</evidence>
<name>A0ABS1TWQ3_9PROT</name>
<comment type="caution">
    <text evidence="2">The sequence shown here is derived from an EMBL/GenBank/DDBJ whole genome shotgun (WGS) entry which is preliminary data.</text>
</comment>
<protein>
    <submittedName>
        <fullName evidence="2">DUF1127 domain-containing protein</fullName>
    </submittedName>
</protein>
<feature type="domain" description="YjiS-like" evidence="1">
    <location>
        <begin position="35"/>
        <end position="70"/>
    </location>
</feature>
<evidence type="ECO:0000313" key="2">
    <source>
        <dbReference type="EMBL" id="MBL6076862.1"/>
    </source>
</evidence>
<dbReference type="Proteomes" id="UP000660885">
    <property type="component" value="Unassembled WGS sequence"/>
</dbReference>
<reference evidence="2 3" key="1">
    <citation type="submission" date="2021-01" db="EMBL/GenBank/DDBJ databases">
        <title>Belnapia mucosa sp. nov. and Belnapia arida sp. nov., isolated from the Tabernas Desert (Almeria, Spain).</title>
        <authorList>
            <person name="Molina-Menor E."/>
            <person name="Vidal-Verdu A."/>
            <person name="Calonge A."/>
            <person name="Satari L."/>
            <person name="Pereto J."/>
            <person name="Porcar M."/>
        </authorList>
    </citation>
    <scope>NUCLEOTIDE SEQUENCE [LARGE SCALE GENOMIC DNA]</scope>
    <source>
        <strain evidence="2 3">T18</strain>
    </source>
</reference>
<dbReference type="EMBL" id="JAETWB010000001">
    <property type="protein sequence ID" value="MBL6076862.1"/>
    <property type="molecule type" value="Genomic_DNA"/>
</dbReference>